<keyword evidence="3" id="KW-0548">Nucleotidyltransferase</keyword>
<feature type="domain" description="GGDEF" evidence="2">
    <location>
        <begin position="252"/>
        <end position="389"/>
    </location>
</feature>
<dbReference type="InterPro" id="IPR029787">
    <property type="entry name" value="Nucleotide_cyclase"/>
</dbReference>
<evidence type="ECO:0000259" key="2">
    <source>
        <dbReference type="PROSITE" id="PS50887"/>
    </source>
</evidence>
<keyword evidence="3" id="KW-0808">Transferase</keyword>
<evidence type="ECO:0000313" key="3">
    <source>
        <dbReference type="EMBL" id="MEQ2429196.1"/>
    </source>
</evidence>
<keyword evidence="1" id="KW-0472">Membrane</keyword>
<keyword evidence="1" id="KW-0812">Transmembrane</keyword>
<reference evidence="3 4" key="1">
    <citation type="submission" date="2024-03" db="EMBL/GenBank/DDBJ databases">
        <title>Human intestinal bacterial collection.</title>
        <authorList>
            <person name="Pauvert C."/>
            <person name="Hitch T.C.A."/>
            <person name="Clavel T."/>
        </authorList>
    </citation>
    <scope>NUCLEOTIDE SEQUENCE [LARGE SCALE GENOMIC DNA]</scope>
    <source>
        <strain evidence="3 4">CLA-SR-H021</strain>
    </source>
</reference>
<sequence length="415" mass="46855">MLNNVKKNVSTSFPFLKSDRHFAHTQEIFDTVQTMNISQTLNFSILLILMELGNLISYWAVDIRSRLISPTSFAILIFLLYMGFNIFYCDYLLGLERNGRTRKLLQGHTYSFTIMFSLFCLCMNYLCLKGRMSAESVLLFYIYLAAGPIYTYKEALAAIVTTGALALPSFVAQKAPVSMYSNMFLYSFTSLFLSQMRCRITGNNLRLLREAWDEQVYLQDRADNDPLTQVLNRSGFSVRLEQLIPAAIQLYVPIAVIMVDIDYFKQYNDTFGHMAGDECLKKVAAALASRIHQGRDLICRFGGEEFQILLYGIKPEDALHAADRLRQAVADLKLPAADRRTAPYVTISVGVSSAVPSSMETYNGMIKAADDELYYAKNHGKNMVSFRELPPEKESVPNSVSVTRCIAVSCELPRS</sequence>
<protein>
    <submittedName>
        <fullName evidence="3">Diguanylate cyclase</fullName>
        <ecNumber evidence="3">2.7.7.65</ecNumber>
    </submittedName>
</protein>
<dbReference type="PANTHER" id="PTHR45138:SF9">
    <property type="entry name" value="DIGUANYLATE CYCLASE DGCM-RELATED"/>
    <property type="match status" value="1"/>
</dbReference>
<dbReference type="InterPro" id="IPR050469">
    <property type="entry name" value="Diguanylate_Cyclase"/>
</dbReference>
<organism evidence="3 4">
    <name type="scientific">Enterocloster hominis</name>
    <name type="common">ex Hitch et al. 2024</name>
    <dbReference type="NCBI Taxonomy" id="1917870"/>
    <lineage>
        <taxon>Bacteria</taxon>
        <taxon>Bacillati</taxon>
        <taxon>Bacillota</taxon>
        <taxon>Clostridia</taxon>
        <taxon>Lachnospirales</taxon>
        <taxon>Lachnospiraceae</taxon>
        <taxon>Enterocloster</taxon>
    </lineage>
</organism>
<accession>A0ABV1DHA5</accession>
<dbReference type="SMART" id="SM00267">
    <property type="entry name" value="GGDEF"/>
    <property type="match status" value="1"/>
</dbReference>
<dbReference type="SUPFAM" id="SSF55073">
    <property type="entry name" value="Nucleotide cyclase"/>
    <property type="match status" value="1"/>
</dbReference>
<dbReference type="PROSITE" id="PS50887">
    <property type="entry name" value="GGDEF"/>
    <property type="match status" value="1"/>
</dbReference>
<feature type="transmembrane region" description="Helical" evidence="1">
    <location>
        <begin position="73"/>
        <end position="95"/>
    </location>
</feature>
<dbReference type="CDD" id="cd01949">
    <property type="entry name" value="GGDEF"/>
    <property type="match status" value="1"/>
</dbReference>
<feature type="transmembrane region" description="Helical" evidence="1">
    <location>
        <begin position="140"/>
        <end position="167"/>
    </location>
</feature>
<dbReference type="InterPro" id="IPR043128">
    <property type="entry name" value="Rev_trsase/Diguanyl_cyclase"/>
</dbReference>
<feature type="transmembrane region" description="Helical" evidence="1">
    <location>
        <begin position="179"/>
        <end position="196"/>
    </location>
</feature>
<dbReference type="EC" id="2.7.7.65" evidence="3"/>
<dbReference type="InterPro" id="IPR000160">
    <property type="entry name" value="GGDEF_dom"/>
</dbReference>
<dbReference type="Pfam" id="PF00990">
    <property type="entry name" value="GGDEF"/>
    <property type="match status" value="1"/>
</dbReference>
<feature type="transmembrane region" description="Helical" evidence="1">
    <location>
        <begin position="107"/>
        <end position="128"/>
    </location>
</feature>
<name>A0ABV1DHA5_9FIRM</name>
<dbReference type="PANTHER" id="PTHR45138">
    <property type="entry name" value="REGULATORY COMPONENTS OF SENSORY TRANSDUCTION SYSTEM"/>
    <property type="match status" value="1"/>
</dbReference>
<evidence type="ECO:0000313" key="4">
    <source>
        <dbReference type="Proteomes" id="UP001454086"/>
    </source>
</evidence>
<comment type="caution">
    <text evidence="3">The sequence shown here is derived from an EMBL/GenBank/DDBJ whole genome shotgun (WGS) entry which is preliminary data.</text>
</comment>
<dbReference type="EMBL" id="JBBMFM010000297">
    <property type="protein sequence ID" value="MEQ2429196.1"/>
    <property type="molecule type" value="Genomic_DNA"/>
</dbReference>
<proteinExistence type="predicted"/>
<keyword evidence="1" id="KW-1133">Transmembrane helix</keyword>
<dbReference type="NCBIfam" id="TIGR00254">
    <property type="entry name" value="GGDEF"/>
    <property type="match status" value="1"/>
</dbReference>
<feature type="transmembrane region" description="Helical" evidence="1">
    <location>
        <begin position="41"/>
        <end position="61"/>
    </location>
</feature>
<dbReference type="GO" id="GO:0052621">
    <property type="term" value="F:diguanylate cyclase activity"/>
    <property type="evidence" value="ECO:0007669"/>
    <property type="project" value="UniProtKB-EC"/>
</dbReference>
<evidence type="ECO:0000256" key="1">
    <source>
        <dbReference type="SAM" id="Phobius"/>
    </source>
</evidence>
<keyword evidence="4" id="KW-1185">Reference proteome</keyword>
<gene>
    <name evidence="3" type="ORF">WMQ36_29965</name>
</gene>
<dbReference type="RefSeq" id="WP_349119524.1">
    <property type="nucleotide sequence ID" value="NZ_JBBMFM010000297.1"/>
</dbReference>
<dbReference type="Gene3D" id="3.30.70.270">
    <property type="match status" value="1"/>
</dbReference>
<dbReference type="Proteomes" id="UP001454086">
    <property type="component" value="Unassembled WGS sequence"/>
</dbReference>